<evidence type="ECO:0000313" key="3">
    <source>
        <dbReference type="Proteomes" id="UP000114904"/>
    </source>
</evidence>
<sequence length="49" mass="6078">MYHLNITTIVRYLYYFLSESFRRCYILICYILVFTLSETFRTRRAARSL</sequence>
<organism evidence="2 3">
    <name type="scientific">Chinese giant salamander iridovirus</name>
    <dbReference type="NCBI Taxonomy" id="1213990"/>
    <lineage>
        <taxon>Viruses</taxon>
        <taxon>Varidnaviria</taxon>
        <taxon>Bamfordvirae</taxon>
        <taxon>Nucleocytoviricota</taxon>
        <taxon>Megaviricetes</taxon>
        <taxon>Pimascovirales</taxon>
        <taxon>Pimascovirales incertae sedis</taxon>
        <taxon>Iridoviridae</taxon>
        <taxon>Alphairidovirinae</taxon>
        <taxon>Ranavirus</taxon>
        <taxon>Ranavirus rana1</taxon>
        <taxon>Frog virus 3</taxon>
    </lineage>
</organism>
<name>V5N0R2_FRG3V</name>
<keyword evidence="1" id="KW-0472">Membrane</keyword>
<proteinExistence type="predicted"/>
<feature type="transmembrane region" description="Helical" evidence="1">
    <location>
        <begin position="20"/>
        <end position="40"/>
    </location>
</feature>
<dbReference type="EMBL" id="KF512820">
    <property type="protein sequence ID" value="AHA80920.1"/>
    <property type="molecule type" value="Genomic_DNA"/>
</dbReference>
<evidence type="ECO:0000313" key="2">
    <source>
        <dbReference type="EMBL" id="AHA80920.1"/>
    </source>
</evidence>
<keyword evidence="1" id="KW-0812">Transmembrane</keyword>
<dbReference type="Proteomes" id="UP000114904">
    <property type="component" value="Segment"/>
</dbReference>
<accession>V5N0R2</accession>
<protein>
    <submittedName>
        <fullName evidence="2">Uncharacterized protein</fullName>
    </submittedName>
</protein>
<evidence type="ECO:0000256" key="1">
    <source>
        <dbReference type="SAM" id="Phobius"/>
    </source>
</evidence>
<keyword evidence="1" id="KW-1133">Transmembrane helix</keyword>
<reference evidence="2 3" key="1">
    <citation type="journal article" date="2014" name="Vet. Microbiol.">
        <title>Virion-associated viral proteins of a Chinese giant salamander (Andrias davidianus) iridovirus (genus Ranavirus) and functional study of the major capsid protein (MCP).</title>
        <authorList>
            <person name="Li W."/>
            <person name="Zhang X."/>
            <person name="Weng S."/>
            <person name="Zhao G."/>
            <person name="He J."/>
            <person name="Dong C."/>
        </authorList>
    </citation>
    <scope>NUCLEOTIDE SEQUENCE [LARGE SCALE GENOMIC DNA]</scope>
    <source>
        <strain evidence="2">CGSIV-HN1104</strain>
    </source>
</reference>